<dbReference type="GO" id="GO:0005524">
    <property type="term" value="F:ATP binding"/>
    <property type="evidence" value="ECO:0007669"/>
    <property type="project" value="UniProtKB-UniRule"/>
</dbReference>
<evidence type="ECO:0000256" key="1">
    <source>
        <dbReference type="PROSITE-ProRule" id="PRU10141"/>
    </source>
</evidence>
<feature type="domain" description="Protein kinase" evidence="3">
    <location>
        <begin position="30"/>
        <end position="293"/>
    </location>
</feature>
<evidence type="ECO:0000313" key="4">
    <source>
        <dbReference type="EMBL" id="CAG8488933.1"/>
    </source>
</evidence>
<evidence type="ECO:0000259" key="3">
    <source>
        <dbReference type="PROSITE" id="PS50011"/>
    </source>
</evidence>
<keyword evidence="5" id="KW-1185">Reference proteome</keyword>
<evidence type="ECO:0000256" key="2">
    <source>
        <dbReference type="SAM" id="MobiDB-lite"/>
    </source>
</evidence>
<name>A0A9N8WLX3_9GLOM</name>
<protein>
    <submittedName>
        <fullName evidence="4">5455_t:CDS:1</fullName>
    </submittedName>
</protein>
<feature type="region of interest" description="Disordered" evidence="2">
    <location>
        <begin position="163"/>
        <end position="219"/>
    </location>
</feature>
<feature type="compositionally biased region" description="Polar residues" evidence="2">
    <location>
        <begin position="236"/>
        <end position="266"/>
    </location>
</feature>
<accession>A0A9N8WLX3</accession>
<dbReference type="EMBL" id="CAJVPY010000721">
    <property type="protein sequence ID" value="CAG8488933.1"/>
    <property type="molecule type" value="Genomic_DNA"/>
</dbReference>
<comment type="caution">
    <text evidence="4">The sequence shown here is derived from an EMBL/GenBank/DDBJ whole genome shotgun (WGS) entry which is preliminary data.</text>
</comment>
<dbReference type="InterPro" id="IPR000719">
    <property type="entry name" value="Prot_kinase_dom"/>
</dbReference>
<dbReference type="Gene3D" id="3.30.200.20">
    <property type="entry name" value="Phosphorylase Kinase, domain 1"/>
    <property type="match status" value="1"/>
</dbReference>
<feature type="compositionally biased region" description="Polar residues" evidence="2">
    <location>
        <begin position="209"/>
        <end position="219"/>
    </location>
</feature>
<feature type="non-terminal residue" evidence="4">
    <location>
        <position position="293"/>
    </location>
</feature>
<feature type="compositionally biased region" description="Polar residues" evidence="2">
    <location>
        <begin position="182"/>
        <end position="191"/>
    </location>
</feature>
<dbReference type="InterPro" id="IPR011009">
    <property type="entry name" value="Kinase-like_dom_sf"/>
</dbReference>
<gene>
    <name evidence="4" type="ORF">DERYTH_LOCUS2312</name>
</gene>
<feature type="region of interest" description="Disordered" evidence="2">
    <location>
        <begin position="231"/>
        <end position="293"/>
    </location>
</feature>
<keyword evidence="1" id="KW-0067">ATP-binding</keyword>
<keyword evidence="1" id="KW-0547">Nucleotide-binding</keyword>
<dbReference type="AlphaFoldDB" id="A0A9N8WLX3"/>
<dbReference type="SUPFAM" id="SSF56112">
    <property type="entry name" value="Protein kinase-like (PK-like)"/>
    <property type="match status" value="1"/>
</dbReference>
<dbReference type="PROSITE" id="PS50011">
    <property type="entry name" value="PROTEIN_KINASE_DOM"/>
    <property type="match status" value="1"/>
</dbReference>
<sequence>MSGLPVVAYSKQLEKYLNEYNIRNFCHSEFSDHKIIGQGGFAVVYSVVFQGTKYALKSLNNNIVLDNKAFKQIKNEIKCLYRDKINHPNVIKLYGFSIDYANLYKNCWSSDPDQRPVLNEILTKLERLSNLSIKFMINNIDAEDQYLSKDSVFYDDTNSSLKSNNDIEVIDNRQMFPKTRPLGTSKQPSQSRENRKRRQEVRNREPISRSPNPNMASMYSEDVQPNLTLQIPIYSPNHTGNSLNNGQENLPNGSHIEISSKSEQGITSGGNLVNGDLDGNHSELTLFPQENPS</sequence>
<proteinExistence type="predicted"/>
<dbReference type="OrthoDB" id="4062651at2759"/>
<dbReference type="PANTHER" id="PTHR45707">
    <property type="entry name" value="C2 CALCIUM/LIPID-BINDING PLANT PHOSPHORIBOSYLTRANSFERASE FAMILY PROTEIN"/>
    <property type="match status" value="1"/>
</dbReference>
<dbReference type="Proteomes" id="UP000789405">
    <property type="component" value="Unassembled WGS sequence"/>
</dbReference>
<evidence type="ECO:0000313" key="5">
    <source>
        <dbReference type="Proteomes" id="UP000789405"/>
    </source>
</evidence>
<feature type="binding site" evidence="1">
    <location>
        <position position="57"/>
    </location>
    <ligand>
        <name>ATP</name>
        <dbReference type="ChEBI" id="CHEBI:30616"/>
    </ligand>
</feature>
<reference evidence="4" key="1">
    <citation type="submission" date="2021-06" db="EMBL/GenBank/DDBJ databases">
        <authorList>
            <person name="Kallberg Y."/>
            <person name="Tangrot J."/>
            <person name="Rosling A."/>
        </authorList>
    </citation>
    <scope>NUCLEOTIDE SEQUENCE</scope>
    <source>
        <strain evidence="4">MA453B</strain>
    </source>
</reference>
<dbReference type="InterPro" id="IPR017441">
    <property type="entry name" value="Protein_kinase_ATP_BS"/>
</dbReference>
<dbReference type="Pfam" id="PF00069">
    <property type="entry name" value="Pkinase"/>
    <property type="match status" value="1"/>
</dbReference>
<organism evidence="4 5">
    <name type="scientific">Dentiscutata erythropus</name>
    <dbReference type="NCBI Taxonomy" id="1348616"/>
    <lineage>
        <taxon>Eukaryota</taxon>
        <taxon>Fungi</taxon>
        <taxon>Fungi incertae sedis</taxon>
        <taxon>Mucoromycota</taxon>
        <taxon>Glomeromycotina</taxon>
        <taxon>Glomeromycetes</taxon>
        <taxon>Diversisporales</taxon>
        <taxon>Gigasporaceae</taxon>
        <taxon>Dentiscutata</taxon>
    </lineage>
</organism>
<dbReference type="PANTHER" id="PTHR45707:SF70">
    <property type="entry name" value="PROTEIN KINASE DOMAIN-CONTAINING PROTEIN"/>
    <property type="match status" value="1"/>
</dbReference>
<dbReference type="GO" id="GO:0004672">
    <property type="term" value="F:protein kinase activity"/>
    <property type="evidence" value="ECO:0007669"/>
    <property type="project" value="InterPro"/>
</dbReference>
<dbReference type="PROSITE" id="PS00107">
    <property type="entry name" value="PROTEIN_KINASE_ATP"/>
    <property type="match status" value="1"/>
</dbReference>